<organism evidence="1">
    <name type="scientific">Neisseria meningitidis alpha522</name>
    <dbReference type="NCBI Taxonomy" id="996307"/>
    <lineage>
        <taxon>Bacteria</taxon>
        <taxon>Pseudomonadati</taxon>
        <taxon>Pseudomonadota</taxon>
        <taxon>Betaproteobacteria</taxon>
        <taxon>Neisseriales</taxon>
        <taxon>Neisseriaceae</taxon>
        <taxon>Neisseria</taxon>
    </lineage>
</organism>
<name>I4E508_NEIME</name>
<reference evidence="1" key="1">
    <citation type="submission" date="2011-03" db="EMBL/GenBank/DDBJ databases">
        <title>Draft genome of Neisseria meningitidis strain alpha522.</title>
        <authorList>
            <person name="Schoen C."/>
            <person name="Blom J."/>
        </authorList>
    </citation>
    <scope>NUCLEOTIDE SEQUENCE</scope>
    <source>
        <strain evidence="1">Alpha522</strain>
    </source>
</reference>
<accession>I4E508</accession>
<sequence length="37" mass="4094">MGGRDNSFSVPPQSPLQILKNGSDSILFLKITFIIKM</sequence>
<proteinExistence type="predicted"/>
<evidence type="ECO:0000313" key="1">
    <source>
        <dbReference type="EMBL" id="CCA44424.1"/>
    </source>
</evidence>
<dbReference type="AlphaFoldDB" id="I4E508"/>
<dbReference type="EMBL" id="FR845709">
    <property type="protein sequence ID" value="CCA44424.1"/>
    <property type="molecule type" value="Genomic_DNA"/>
</dbReference>
<protein>
    <submittedName>
        <fullName evidence="1">Uncharacterized protein</fullName>
    </submittedName>
</protein>
<gene>
    <name evidence="1" type="ORF">NMALPHA522_0883</name>
</gene>